<dbReference type="Pfam" id="PF07158">
    <property type="entry name" value="MatC_N"/>
    <property type="match status" value="1"/>
</dbReference>
<feature type="transmembrane region" description="Helical" evidence="1">
    <location>
        <begin position="53"/>
        <end position="71"/>
    </location>
</feature>
<organism evidence="3 4">
    <name type="scientific">Calidithermus terrae</name>
    <dbReference type="NCBI Taxonomy" id="1408545"/>
    <lineage>
        <taxon>Bacteria</taxon>
        <taxon>Thermotogati</taxon>
        <taxon>Deinococcota</taxon>
        <taxon>Deinococci</taxon>
        <taxon>Thermales</taxon>
        <taxon>Thermaceae</taxon>
        <taxon>Calidithermus</taxon>
    </lineage>
</organism>
<gene>
    <name evidence="3" type="ORF">Mterra_02654</name>
</gene>
<keyword evidence="1" id="KW-1133">Transmembrane helix</keyword>
<feature type="transmembrane region" description="Helical" evidence="1">
    <location>
        <begin position="392"/>
        <end position="411"/>
    </location>
</feature>
<dbReference type="AlphaFoldDB" id="A0A399EH32"/>
<dbReference type="RefSeq" id="WP_170159667.1">
    <property type="nucleotide sequence ID" value="NZ_QXDL01000120.1"/>
</dbReference>
<dbReference type="EMBL" id="QXDL01000120">
    <property type="protein sequence ID" value="RIH82450.1"/>
    <property type="molecule type" value="Genomic_DNA"/>
</dbReference>
<keyword evidence="4" id="KW-1185">Reference proteome</keyword>
<feature type="transmembrane region" description="Helical" evidence="1">
    <location>
        <begin position="268"/>
        <end position="290"/>
    </location>
</feature>
<reference evidence="3 4" key="1">
    <citation type="submission" date="2018-08" db="EMBL/GenBank/DDBJ databases">
        <title>Meiothermus terrae DSM 26712 genome sequencing project.</title>
        <authorList>
            <person name="Da Costa M.S."/>
            <person name="Albuquerque L."/>
            <person name="Raposo P."/>
            <person name="Froufe H.J.C."/>
            <person name="Barroso C.S."/>
            <person name="Egas C."/>
        </authorList>
    </citation>
    <scope>NUCLEOTIDE SEQUENCE [LARGE SCALE GENOMIC DNA]</scope>
    <source>
        <strain evidence="3 4">DSM 26712</strain>
    </source>
</reference>
<feature type="transmembrane region" description="Helical" evidence="1">
    <location>
        <begin position="91"/>
        <end position="109"/>
    </location>
</feature>
<feature type="transmembrane region" description="Helical" evidence="1">
    <location>
        <begin position="227"/>
        <end position="256"/>
    </location>
</feature>
<evidence type="ECO:0000256" key="1">
    <source>
        <dbReference type="SAM" id="Phobius"/>
    </source>
</evidence>
<name>A0A399EH32_9DEIN</name>
<accession>A0A399EH32</accession>
<keyword evidence="1" id="KW-0812">Transmembrane</keyword>
<evidence type="ECO:0000313" key="3">
    <source>
        <dbReference type="EMBL" id="RIH82450.1"/>
    </source>
</evidence>
<comment type="caution">
    <text evidence="3">The sequence shown here is derived from an EMBL/GenBank/DDBJ whole genome shotgun (WGS) entry which is preliminary data.</text>
</comment>
<feature type="transmembrane region" description="Helical" evidence="1">
    <location>
        <begin position="177"/>
        <end position="198"/>
    </location>
</feature>
<feature type="domain" description="Dicarboxylate carrier MatC N-terminal" evidence="2">
    <location>
        <begin position="1"/>
        <end position="149"/>
    </location>
</feature>
<evidence type="ECO:0000259" key="2">
    <source>
        <dbReference type="Pfam" id="PF07158"/>
    </source>
</evidence>
<feature type="transmembrane region" description="Helical" evidence="1">
    <location>
        <begin position="28"/>
        <end position="46"/>
    </location>
</feature>
<protein>
    <recommendedName>
        <fullName evidence="2">Dicarboxylate carrier MatC N-terminal domain-containing protein</fullName>
    </recommendedName>
</protein>
<dbReference type="InterPro" id="IPR009827">
    <property type="entry name" value="MatC_N"/>
</dbReference>
<dbReference type="Proteomes" id="UP000265715">
    <property type="component" value="Unassembled WGS sequence"/>
</dbReference>
<feature type="transmembrane region" description="Helical" evidence="1">
    <location>
        <begin position="139"/>
        <end position="165"/>
    </location>
</feature>
<evidence type="ECO:0000313" key="4">
    <source>
        <dbReference type="Proteomes" id="UP000265715"/>
    </source>
</evidence>
<sequence>MTPALLALLALIVVLVLGAVRPDLNVGVLATAVAFGLGMGLLGLGVAEVSAFLPAQLLLTVVGIALLFELARSNGTLDQITRAVLRLARGNSRVLPLVFFLLTFALSALGPGNIAATALLAPVAMGIAARAGINPTLMAILVCTGANAGTFSPAAVTGGINAALLQRIGLEEPGLPVRIFLAVAAIQSVTALLAYALFGGYRVGRPVEGVSVGRVALNPAQRLTLGAIGLFVLGVMVFNVPPVAGAFVLAALLALLKLGDLEQSMRQLPWSVVMLIGGISILMGLLERLGSLELLTSLLARYSSPDAVNALLALLSGLASVGSSSSGVVMPLMVPLAPELLEKLGGGDLVRAVIAIDFGSHMVDVSPLSTLGALCMAGLPEGADRSRLFRQMLLWGLSMALVGALLAFVFLDLPQ</sequence>
<feature type="transmembrane region" description="Helical" evidence="1">
    <location>
        <begin position="310"/>
        <end position="334"/>
    </location>
</feature>
<keyword evidence="1" id="KW-0472">Membrane</keyword>
<proteinExistence type="predicted"/>